<proteinExistence type="predicted"/>
<dbReference type="OrthoDB" id="5207784at2759"/>
<dbReference type="EMBL" id="WIGM01002087">
    <property type="protein sequence ID" value="KAF6784039.1"/>
    <property type="molecule type" value="Genomic_DNA"/>
</dbReference>
<dbReference type="Proteomes" id="UP000639643">
    <property type="component" value="Unassembled WGS sequence"/>
</dbReference>
<accession>A0A8H6ILD4</accession>
<gene>
    <name evidence="1" type="ORF">CMUS01_16637</name>
</gene>
<evidence type="ECO:0000313" key="2">
    <source>
        <dbReference type="Proteomes" id="UP000639643"/>
    </source>
</evidence>
<evidence type="ECO:0000313" key="1">
    <source>
        <dbReference type="EMBL" id="KAF6784039.1"/>
    </source>
</evidence>
<dbReference type="AlphaFoldDB" id="A0A8H6ILD4"/>
<keyword evidence="2" id="KW-1185">Reference proteome</keyword>
<sequence>MRSGPGGFVRLPSDSPHYLIARASGRVAGLRDLGLKEGRSLVPGRACTTAVPVDVRGRTSKYGIPRSPGPRWCAGGSTRVPRLRTPVVGKDRLQPLQAGVSLQAQWEVPVAGPLADDSEVRDQGAEVHQGGRFDDSVVDLQVDDPEEAVPPVVCQHAPDAVWMVVGAGRLRPGRG</sequence>
<organism evidence="1 2">
    <name type="scientific">Colletotrichum musicola</name>
    <dbReference type="NCBI Taxonomy" id="2175873"/>
    <lineage>
        <taxon>Eukaryota</taxon>
        <taxon>Fungi</taxon>
        <taxon>Dikarya</taxon>
        <taxon>Ascomycota</taxon>
        <taxon>Pezizomycotina</taxon>
        <taxon>Sordariomycetes</taxon>
        <taxon>Hypocreomycetidae</taxon>
        <taxon>Glomerellales</taxon>
        <taxon>Glomerellaceae</taxon>
        <taxon>Colletotrichum</taxon>
        <taxon>Colletotrichum orchidearum species complex</taxon>
    </lineage>
</organism>
<name>A0A8H6ILD4_9PEZI</name>
<comment type="caution">
    <text evidence="1">The sequence shown here is derived from an EMBL/GenBank/DDBJ whole genome shotgun (WGS) entry which is preliminary data.</text>
</comment>
<reference evidence="1" key="1">
    <citation type="journal article" date="2020" name="Phytopathology">
        <title>Genome Sequence Resources of Colletotrichum truncatum, C. plurivorum, C. musicola, and C. sojae: Four Species Pathogenic to Soybean (Glycine max).</title>
        <authorList>
            <person name="Rogerio F."/>
            <person name="Boufleur T.R."/>
            <person name="Ciampi-Guillardi M."/>
            <person name="Sukno S.A."/>
            <person name="Thon M.R."/>
            <person name="Massola Junior N.S."/>
            <person name="Baroncelli R."/>
        </authorList>
    </citation>
    <scope>NUCLEOTIDE SEQUENCE</scope>
    <source>
        <strain evidence="1">LFN0074</strain>
    </source>
</reference>
<protein>
    <submittedName>
        <fullName evidence="1">Uncharacterized protein</fullName>
    </submittedName>
</protein>